<reference evidence="1 2" key="1">
    <citation type="submission" date="2023-02" db="EMBL/GenBank/DDBJ databases">
        <title>The predominant lactic acid bacteria and yeasts involved in the spontaneous fermentation of millet during the production of the traditional porridge Hausa koko in Ghana.</title>
        <authorList>
            <person name="Atter A."/>
            <person name="Diaz M."/>
        </authorList>
    </citation>
    <scope>NUCLEOTIDE SEQUENCE [LARGE SCALE GENOMIC DNA]</scope>
    <source>
        <strain evidence="1 2">FI11640</strain>
    </source>
</reference>
<dbReference type="RefSeq" id="WP_331243314.1">
    <property type="nucleotide sequence ID" value="NZ_JAQSGJ010000006.1"/>
</dbReference>
<evidence type="ECO:0000313" key="2">
    <source>
        <dbReference type="Proteomes" id="UP001330016"/>
    </source>
</evidence>
<sequence length="1218" mass="131060">MLGGYISHHNSHYISHFFTSFLLSLLLLAGWPGIANSTVAFAADSNSASPIVAAPAHTQDFFSAFGNASVQRAADGSWSQVVLTPAQTNQAGAVTLNNRLDFSKDFNLKYSMKLGAAAGQGDGLSFALYPGQLGAVGMFGGNMGVAGLPNALGFKFDNYTNQTDNMVTNGTNVDTEFGFGRWATQVSKPGTPSYVAGQINPYTNTVKYAEHLRQNNSSGAVWGTVDQQLQITAPYGSIIETNEAGYLKIMAANSNHLFLRNNVKDPLPQFPITTQGIGVKVNTGPSGLTTDLADGKWHNVQIDYQVANGIGNLTVSLYRDTTYTNLNKSWTASINIAEMMDKTNKKPYFALNIAGSNGSSTANQAVKNLYAKYTPEPGAFTTRFVDENGTTIKDAINQGGSDDLVTSGSQFTVDIPGKYTRTEEALKGNYKFDYATLETYDGSPIILKERVDPVKKGDDYTYTTSYKAPYRRLNVYYTKIDSYPTVAASIAAGQKSVANDTDTLVVDQPNTPITYEYTLALPKSAPDPWNKVTVQTTLPSGLLLTTTTATDQNGNAISSVVSHENDGRTKVTLGPIDLYGTAASGQPNSVKIKLALNPIAPLTGTIETTAQDTYKQDISTTPQPPTSYWETQPAKTIRHLEVSGTQTIARERIEMNGRTENRVVFKNSQLHLPAGVTQVDTAERIQLPDGLLSNDITITRTTVANMLPTVSAELTASGQKKLTGNDSVHVGVLYSGKDAKGITYWWVVDYVLYEPLNVWMPSQELAQSVAKQLKITSDTVLQKSMMKNLQSFTDTASKWTIAQDPTGLEYATSLQTFDAPGTNDAAEQVKDSFRRLITTFATDRGQAGTPAKTLTNLTLSNYPKEVFVPSGPATDKPIALPELPVLTTLTTTQDGLKPVQLTDSTVSDLAAFLNQPAAPNLEKLDISNKEPADENPNPNQIPNMLVGPGTIREIDQTNMIGPSVALTLVMDDKNDPSKLTITSPNGEDLRASLKTLALNSGSTDSFSAADVANTNVAFFDQGRSADASLTGLIDTQHPGQLNIDYQRYLELTKSTTGYLRFSYPKDNATYSLWIPTTIKGQTGIAVSGDLNFGTRRLAAGDYPNDGRNDITGTQSSEGAKPITITTVYNPNPKSQVTVQVTPFAAGSSTVNTFILRLGSHDIPAIGEGGSTVLPELTNDKGLVDTQDYTAILHVPNTTGILSGQKYEATVKYTLTDGL</sequence>
<gene>
    <name evidence="1" type="ORF">PS435_03545</name>
</gene>
<accession>A0ABU7SX41</accession>
<name>A0ABU7SX41_9LACO</name>
<protein>
    <recommendedName>
        <fullName evidence="3">MucBP domain-containing protein</fullName>
    </recommendedName>
</protein>
<dbReference type="InterPro" id="IPR013320">
    <property type="entry name" value="ConA-like_dom_sf"/>
</dbReference>
<proteinExistence type="predicted"/>
<dbReference type="Pfam" id="PF18483">
    <property type="entry name" value="Lectin_L-type_dom"/>
    <property type="match status" value="1"/>
</dbReference>
<evidence type="ECO:0000313" key="1">
    <source>
        <dbReference type="EMBL" id="MEE6714924.1"/>
    </source>
</evidence>
<evidence type="ECO:0008006" key="3">
    <source>
        <dbReference type="Google" id="ProtNLM"/>
    </source>
</evidence>
<dbReference type="Gene3D" id="2.60.120.200">
    <property type="match status" value="1"/>
</dbReference>
<dbReference type="SUPFAM" id="SSF49899">
    <property type="entry name" value="Concanavalin A-like lectins/glucanases"/>
    <property type="match status" value="1"/>
</dbReference>
<organism evidence="1 2">
    <name type="scientific">Schleiferilactobacillus harbinensis</name>
    <dbReference type="NCBI Taxonomy" id="304207"/>
    <lineage>
        <taxon>Bacteria</taxon>
        <taxon>Bacillati</taxon>
        <taxon>Bacillota</taxon>
        <taxon>Bacilli</taxon>
        <taxon>Lactobacillales</taxon>
        <taxon>Lactobacillaceae</taxon>
        <taxon>Schleiferilactobacillus</taxon>
    </lineage>
</organism>
<comment type="caution">
    <text evidence="1">The sequence shown here is derived from an EMBL/GenBank/DDBJ whole genome shotgun (WGS) entry which is preliminary data.</text>
</comment>
<dbReference type="Proteomes" id="UP001330016">
    <property type="component" value="Unassembled WGS sequence"/>
</dbReference>
<keyword evidence="2" id="KW-1185">Reference proteome</keyword>
<dbReference type="EMBL" id="JAQSGK010000006">
    <property type="protein sequence ID" value="MEE6714924.1"/>
    <property type="molecule type" value="Genomic_DNA"/>
</dbReference>